<evidence type="ECO:0000313" key="2">
    <source>
        <dbReference type="EMBL" id="OIW31113.1"/>
    </source>
</evidence>
<organism evidence="2 3">
    <name type="scientific">Coniochaeta ligniaria NRRL 30616</name>
    <dbReference type="NCBI Taxonomy" id="1408157"/>
    <lineage>
        <taxon>Eukaryota</taxon>
        <taxon>Fungi</taxon>
        <taxon>Dikarya</taxon>
        <taxon>Ascomycota</taxon>
        <taxon>Pezizomycotina</taxon>
        <taxon>Sordariomycetes</taxon>
        <taxon>Sordariomycetidae</taxon>
        <taxon>Coniochaetales</taxon>
        <taxon>Coniochaetaceae</taxon>
        <taxon>Coniochaeta</taxon>
    </lineage>
</organism>
<dbReference type="Proteomes" id="UP000182658">
    <property type="component" value="Unassembled WGS sequence"/>
</dbReference>
<protein>
    <submittedName>
        <fullName evidence="2">Uncharacterized protein</fullName>
    </submittedName>
</protein>
<dbReference type="InParanoid" id="A0A1J7JCQ0"/>
<dbReference type="EMBL" id="KV875096">
    <property type="protein sequence ID" value="OIW31113.1"/>
    <property type="molecule type" value="Genomic_DNA"/>
</dbReference>
<name>A0A1J7JCQ0_9PEZI</name>
<keyword evidence="3" id="KW-1185">Reference proteome</keyword>
<proteinExistence type="predicted"/>
<feature type="compositionally biased region" description="Polar residues" evidence="1">
    <location>
        <begin position="565"/>
        <end position="586"/>
    </location>
</feature>
<gene>
    <name evidence="2" type="ORF">CONLIGDRAFT_631015</name>
</gene>
<dbReference type="AlphaFoldDB" id="A0A1J7JCQ0"/>
<evidence type="ECO:0000313" key="3">
    <source>
        <dbReference type="Proteomes" id="UP000182658"/>
    </source>
</evidence>
<evidence type="ECO:0000256" key="1">
    <source>
        <dbReference type="SAM" id="MobiDB-lite"/>
    </source>
</evidence>
<reference evidence="2 3" key="1">
    <citation type="submission" date="2016-10" db="EMBL/GenBank/DDBJ databases">
        <title>Draft genome sequence of Coniochaeta ligniaria NRRL30616, a lignocellulolytic fungus for bioabatement of inhibitors in plant biomass hydrolysates.</title>
        <authorList>
            <consortium name="DOE Joint Genome Institute"/>
            <person name="Jimenez D.J."/>
            <person name="Hector R.E."/>
            <person name="Riley R."/>
            <person name="Sun H."/>
            <person name="Grigoriev I.V."/>
            <person name="Van Elsas J.D."/>
            <person name="Nichols N.N."/>
        </authorList>
    </citation>
    <scope>NUCLEOTIDE SEQUENCE [LARGE SCALE GENOMIC DNA]</scope>
    <source>
        <strain evidence="2 3">NRRL 30616</strain>
    </source>
</reference>
<feature type="region of interest" description="Disordered" evidence="1">
    <location>
        <begin position="565"/>
        <end position="588"/>
    </location>
</feature>
<sequence>MSRIPPPQVDSSDFLFDFSNGKSSYRGPCLGYQRPQRCTVPTPVFRQETPLFGYHGPEDSASGPVDPDVPGPSRAELDRRSARPYSARVSDQEDFAHVYERTIVPLVVDILQANCDCDFSIDVHNFPELSTESVPRVIYITLPTAASNQLQELVRDALARKMPPRFHQTHLKFRQGSVKKSTWWGTDDKHIDPVCDAENGAFHPVPIIGRSVGPHCSEEDGGSVGGYVRIAGGLYGMSARHVFQKALDDGDMRVVHPAQGDHRANQFNDPDTQQSGMGNLFLCSKKDQKTKKDVTRVSLTFQRSGVSENQNRVAMDWCLFGPVPEGRNFLSVPTFDMNRLVAVEKSAMIEGNTEVYALARTSGYSLGYTSDVPGVQMLEGVLRREWTVRQYSPSTWDPSTHLEPPWQCVKRWVTSGIGVPGDSGAWLMRRSDNAVIGLIWARNHNHGTPVERIRLTYITPIVDILADIQERVPDEVALPTYSETEVRYDPNTAEVHGALGVGHSAEPWSHLAMQDLRARRKEEESVIESGIFDGDAPFSPHSLCFPRSTTGQQGSQVHDDTAFASESSMSVQLSPDKSNSAESVGPSSAGAGIRLRETTLFGIGVVAFLQLGRAGSTPPDLEADLSANSIVSSDTMDEFDSSVSNVSVVIADQYGSDDQQHAVEGADPIRSKATFAPVGVKPTLVGRRTKVA</sequence>
<feature type="region of interest" description="Disordered" evidence="1">
    <location>
        <begin position="49"/>
        <end position="85"/>
    </location>
</feature>
<dbReference type="STRING" id="1408157.A0A1J7JCQ0"/>
<dbReference type="OrthoDB" id="5188490at2759"/>
<accession>A0A1J7JCQ0</accession>